<reference evidence="11" key="3">
    <citation type="submission" date="2020-12" db="UniProtKB">
        <authorList>
            <consortium name="EnsemblPlants"/>
        </authorList>
    </citation>
    <scope>IDENTIFICATION</scope>
</reference>
<evidence type="ECO:0000256" key="7">
    <source>
        <dbReference type="ARBA" id="ARBA00023242"/>
    </source>
</evidence>
<dbReference type="GeneID" id="112294887"/>
<name>A0A7I4B8W0_PHYPA</name>
<keyword evidence="3" id="KW-0507">mRNA processing</keyword>
<dbReference type="PANTHER" id="PTHR12707:SF0">
    <property type="entry name" value="PININ"/>
    <property type="match status" value="1"/>
</dbReference>
<sequence length="447" mass="50750">MATLEAAKTAEDLRREIDELHRQQREINERLRDPKGLRRNALGGKARNIDADGSHQRKNAPRGVIRRGDGFDGYEQRPGKRRLLSAVVKVVQEEKLPETDNEIEENKKTQPDKDDADEETDLADRRPTLQRNYNADHSNPLPAVDSQRRGNSDSNTRTSTTGGHRSGGPGGPRRFPKERGFLVRVSNPHQNDDAQPAEPAPRVLSKTSDPNVAKRNRRMFGALLGTLEKFRREDEKLSGSESFQRRSEQLKKAEHKAQEENERLRQQEKEALAEKRRADLILRAKLATEAEAKQLELLFLQWAEHHTRLASFIKTKAGPRIYYLPVKSSEETDKLLQEAQQDLEEWKARSREELSECQKRISELSMENLDADFERWKDGPPGRTEVSNNKLAAEANTGVESGDNIPEQPGEGDEIVEDKHDDTGAILVDEHERVKIEDAGTNKLVNV</sequence>
<dbReference type="KEGG" id="ppp:112294887"/>
<evidence type="ECO:0000259" key="10">
    <source>
        <dbReference type="Pfam" id="PF04696"/>
    </source>
</evidence>
<reference evidence="11 12" key="2">
    <citation type="journal article" date="2018" name="Plant J.">
        <title>The Physcomitrella patens chromosome-scale assembly reveals moss genome structure and evolution.</title>
        <authorList>
            <person name="Lang D."/>
            <person name="Ullrich K.K."/>
            <person name="Murat F."/>
            <person name="Fuchs J."/>
            <person name="Jenkins J."/>
            <person name="Haas F.B."/>
            <person name="Piednoel M."/>
            <person name="Gundlach H."/>
            <person name="Van Bel M."/>
            <person name="Meyberg R."/>
            <person name="Vives C."/>
            <person name="Morata J."/>
            <person name="Symeonidi A."/>
            <person name="Hiss M."/>
            <person name="Muchero W."/>
            <person name="Kamisugi Y."/>
            <person name="Saleh O."/>
            <person name="Blanc G."/>
            <person name="Decker E.L."/>
            <person name="van Gessel N."/>
            <person name="Grimwood J."/>
            <person name="Hayes R.D."/>
            <person name="Graham S.W."/>
            <person name="Gunter L.E."/>
            <person name="McDaniel S.F."/>
            <person name="Hoernstein S.N.W."/>
            <person name="Larsson A."/>
            <person name="Li F.W."/>
            <person name="Perroud P.F."/>
            <person name="Phillips J."/>
            <person name="Ranjan P."/>
            <person name="Rokshar D.S."/>
            <person name="Rothfels C.J."/>
            <person name="Schneider L."/>
            <person name="Shu S."/>
            <person name="Stevenson D.W."/>
            <person name="Thummler F."/>
            <person name="Tillich M."/>
            <person name="Villarreal Aguilar J.C."/>
            <person name="Widiez T."/>
            <person name="Wong G.K."/>
            <person name="Wymore A."/>
            <person name="Zhang Y."/>
            <person name="Zimmer A.D."/>
            <person name="Quatrano R.S."/>
            <person name="Mayer K.F.X."/>
            <person name="Goodstein D."/>
            <person name="Casacuberta J.M."/>
            <person name="Vandepoele K."/>
            <person name="Reski R."/>
            <person name="Cuming A.C."/>
            <person name="Tuskan G.A."/>
            <person name="Maumus F."/>
            <person name="Salse J."/>
            <person name="Schmutz J."/>
            <person name="Rensing S.A."/>
        </authorList>
    </citation>
    <scope>NUCLEOTIDE SEQUENCE [LARGE SCALE GENOMIC DNA]</scope>
    <source>
        <strain evidence="11 12">cv. Gransden 2004</strain>
    </source>
</reference>
<dbReference type="GO" id="GO:0071013">
    <property type="term" value="C:catalytic step 2 spliceosome"/>
    <property type="evidence" value="ECO:0000318"/>
    <property type="project" value="GO_Central"/>
</dbReference>
<dbReference type="GO" id="GO:0006397">
    <property type="term" value="P:mRNA processing"/>
    <property type="evidence" value="ECO:0007669"/>
    <property type="project" value="UniProtKB-KW"/>
</dbReference>
<comment type="similarity">
    <text evidence="2">Belongs to the pinin family.</text>
</comment>
<evidence type="ECO:0000256" key="9">
    <source>
        <dbReference type="SAM" id="MobiDB-lite"/>
    </source>
</evidence>
<organism evidence="11 12">
    <name type="scientific">Physcomitrium patens</name>
    <name type="common">Spreading-leaved earth moss</name>
    <name type="synonym">Physcomitrella patens</name>
    <dbReference type="NCBI Taxonomy" id="3218"/>
    <lineage>
        <taxon>Eukaryota</taxon>
        <taxon>Viridiplantae</taxon>
        <taxon>Streptophyta</taxon>
        <taxon>Embryophyta</taxon>
        <taxon>Bryophyta</taxon>
        <taxon>Bryophytina</taxon>
        <taxon>Bryopsida</taxon>
        <taxon>Funariidae</taxon>
        <taxon>Funariales</taxon>
        <taxon>Funariaceae</taxon>
        <taxon>Physcomitrium</taxon>
    </lineage>
</organism>
<dbReference type="InterPro" id="IPR006786">
    <property type="entry name" value="Pinin_SDK_MemA"/>
</dbReference>
<reference evidence="11 12" key="1">
    <citation type="journal article" date="2008" name="Science">
        <title>The Physcomitrella genome reveals evolutionary insights into the conquest of land by plants.</title>
        <authorList>
            <person name="Rensing S."/>
            <person name="Lang D."/>
            <person name="Zimmer A."/>
            <person name="Terry A."/>
            <person name="Salamov A."/>
            <person name="Shapiro H."/>
            <person name="Nishiyama T."/>
            <person name="Perroud P.-F."/>
            <person name="Lindquist E."/>
            <person name="Kamisugi Y."/>
            <person name="Tanahashi T."/>
            <person name="Sakakibara K."/>
            <person name="Fujita T."/>
            <person name="Oishi K."/>
            <person name="Shin-I T."/>
            <person name="Kuroki Y."/>
            <person name="Toyoda A."/>
            <person name="Suzuki Y."/>
            <person name="Hashimoto A."/>
            <person name="Yamaguchi K."/>
            <person name="Sugano A."/>
            <person name="Kohara Y."/>
            <person name="Fujiyama A."/>
            <person name="Anterola A."/>
            <person name="Aoki S."/>
            <person name="Ashton N."/>
            <person name="Barbazuk W.B."/>
            <person name="Barker E."/>
            <person name="Bennetzen J."/>
            <person name="Bezanilla M."/>
            <person name="Blankenship R."/>
            <person name="Cho S.H."/>
            <person name="Dutcher S."/>
            <person name="Estelle M."/>
            <person name="Fawcett J.A."/>
            <person name="Gundlach H."/>
            <person name="Hanada K."/>
            <person name="Heyl A."/>
            <person name="Hicks K.A."/>
            <person name="Hugh J."/>
            <person name="Lohr M."/>
            <person name="Mayer K."/>
            <person name="Melkozernov A."/>
            <person name="Murata T."/>
            <person name="Nelson D."/>
            <person name="Pils B."/>
            <person name="Prigge M."/>
            <person name="Reiss B."/>
            <person name="Renner T."/>
            <person name="Rombauts S."/>
            <person name="Rushton P."/>
            <person name="Sanderfoot A."/>
            <person name="Schween G."/>
            <person name="Shiu S.-H."/>
            <person name="Stueber K."/>
            <person name="Theodoulou F.L."/>
            <person name="Tu H."/>
            <person name="Van de Peer Y."/>
            <person name="Verrier P.J."/>
            <person name="Waters E."/>
            <person name="Wood A."/>
            <person name="Yang L."/>
            <person name="Cove D."/>
            <person name="Cuming A."/>
            <person name="Hasebe M."/>
            <person name="Lucas S."/>
            <person name="Mishler D.B."/>
            <person name="Reski R."/>
            <person name="Grigoriev I."/>
            <person name="Quatrano R.S."/>
            <person name="Boore J.L."/>
        </authorList>
    </citation>
    <scope>NUCLEOTIDE SEQUENCE [LARGE SCALE GENOMIC DNA]</scope>
    <source>
        <strain evidence="11 12">cv. Gransden 2004</strain>
    </source>
</reference>
<keyword evidence="5" id="KW-0804">Transcription</keyword>
<dbReference type="EnsemblPlants" id="Pp3c17_13310V3.5">
    <property type="protein sequence ID" value="Pp3c17_13310V3.5"/>
    <property type="gene ID" value="Pp3c17_13310"/>
</dbReference>
<dbReference type="EnsemblPlants" id="Pp3c17_13310V3.4">
    <property type="protein sequence ID" value="Pp3c17_13310V3.4"/>
    <property type="gene ID" value="Pp3c17_13310"/>
</dbReference>
<evidence type="ECO:0000313" key="12">
    <source>
        <dbReference type="Proteomes" id="UP000006727"/>
    </source>
</evidence>
<feature type="domain" description="Pinin/SDK/MemA protein" evidence="10">
    <location>
        <begin position="213"/>
        <end position="340"/>
    </location>
</feature>
<dbReference type="EMBL" id="ABEU02000017">
    <property type="status" value="NOT_ANNOTATED_CDS"/>
    <property type="molecule type" value="Genomic_DNA"/>
</dbReference>
<feature type="region of interest" description="Disordered" evidence="9">
    <location>
        <begin position="234"/>
        <end position="270"/>
    </location>
</feature>
<dbReference type="Gramene" id="Pp3c17_13310V3.4">
    <property type="protein sequence ID" value="Pp3c17_13310V3.4"/>
    <property type="gene ID" value="Pp3c17_13310"/>
</dbReference>
<keyword evidence="8" id="KW-0175">Coiled coil</keyword>
<dbReference type="EnsemblPlants" id="Pp3c17_13310V3.7">
    <property type="protein sequence ID" value="Pp3c17_13310V3.7"/>
    <property type="gene ID" value="Pp3c17_13310"/>
</dbReference>
<dbReference type="EnsemblPlants" id="Pp3c17_13310V3.6">
    <property type="protein sequence ID" value="Pp3c17_13310V3.6"/>
    <property type="gene ID" value="Pp3c17_13310"/>
</dbReference>
<dbReference type="Gramene" id="Pp3c17_13310V3.5">
    <property type="protein sequence ID" value="Pp3c17_13310V3.5"/>
    <property type="gene ID" value="Pp3c17_13310"/>
</dbReference>
<proteinExistence type="inferred from homology"/>
<evidence type="ECO:0000256" key="6">
    <source>
        <dbReference type="ARBA" id="ARBA00023187"/>
    </source>
</evidence>
<evidence type="ECO:0000256" key="5">
    <source>
        <dbReference type="ARBA" id="ARBA00023163"/>
    </source>
</evidence>
<dbReference type="Gramene" id="Pp3c17_13310V3.6">
    <property type="protein sequence ID" value="Pp3c17_13310V3.6"/>
    <property type="gene ID" value="Pp3c17_13310"/>
</dbReference>
<evidence type="ECO:0000256" key="2">
    <source>
        <dbReference type="ARBA" id="ARBA00010386"/>
    </source>
</evidence>
<dbReference type="AlphaFoldDB" id="A0A7I4B8W0"/>
<keyword evidence="12" id="KW-1185">Reference proteome</keyword>
<dbReference type="GO" id="GO:0008380">
    <property type="term" value="P:RNA splicing"/>
    <property type="evidence" value="ECO:0007669"/>
    <property type="project" value="UniProtKB-KW"/>
</dbReference>
<dbReference type="Gramene" id="Pp3c17_13310V3.7">
    <property type="protein sequence ID" value="Pp3c17_13310V3.7"/>
    <property type="gene ID" value="Pp3c17_13310"/>
</dbReference>
<dbReference type="InterPro" id="IPR039853">
    <property type="entry name" value="Pinin"/>
</dbReference>
<dbReference type="RefSeq" id="XP_024401628.1">
    <property type="nucleotide sequence ID" value="XM_024545860.2"/>
</dbReference>
<dbReference type="Proteomes" id="UP000006727">
    <property type="component" value="Chromosome 17"/>
</dbReference>
<evidence type="ECO:0000256" key="3">
    <source>
        <dbReference type="ARBA" id="ARBA00022664"/>
    </source>
</evidence>
<protein>
    <recommendedName>
        <fullName evidence="10">Pinin/SDK/MemA protein domain-containing protein</fullName>
    </recommendedName>
</protein>
<keyword evidence="7" id="KW-0539">Nucleus</keyword>
<dbReference type="PANTHER" id="PTHR12707">
    <property type="entry name" value="PINN"/>
    <property type="match status" value="1"/>
</dbReference>
<feature type="compositionally biased region" description="Basic and acidic residues" evidence="9">
    <location>
        <begin position="21"/>
        <end position="36"/>
    </location>
</feature>
<feature type="compositionally biased region" description="Basic and acidic residues" evidence="9">
    <location>
        <begin position="66"/>
        <end position="78"/>
    </location>
</feature>
<evidence type="ECO:0000313" key="11">
    <source>
        <dbReference type="EnsemblPlants" id="Pp3c17_13310V3.6"/>
    </source>
</evidence>
<dbReference type="OMA" id="AGERAMM"/>
<dbReference type="Pfam" id="PF04696">
    <property type="entry name" value="Pinin_SDK_memA"/>
    <property type="match status" value="1"/>
</dbReference>
<dbReference type="OrthoDB" id="330772at2759"/>
<keyword evidence="4" id="KW-0805">Transcription regulation</keyword>
<accession>A0A7I4B8W0</accession>
<evidence type="ECO:0000256" key="8">
    <source>
        <dbReference type="SAM" id="Coils"/>
    </source>
</evidence>
<keyword evidence="6" id="KW-0508">mRNA splicing</keyword>
<feature type="region of interest" description="Disordered" evidence="9">
    <location>
        <begin position="21"/>
        <end position="216"/>
    </location>
</feature>
<feature type="region of interest" description="Disordered" evidence="9">
    <location>
        <begin position="373"/>
        <end position="421"/>
    </location>
</feature>
<feature type="coiled-coil region" evidence="8">
    <location>
        <begin position="329"/>
        <end position="367"/>
    </location>
</feature>
<comment type="subcellular location">
    <subcellularLocation>
        <location evidence="1">Nucleus</location>
    </subcellularLocation>
</comment>
<evidence type="ECO:0000256" key="4">
    <source>
        <dbReference type="ARBA" id="ARBA00023015"/>
    </source>
</evidence>
<dbReference type="FunCoup" id="A0A7I4B8W0">
    <property type="interactions" value="607"/>
</dbReference>
<gene>
    <name evidence="11" type="primary">LOC112294887</name>
</gene>
<feature type="compositionally biased region" description="Basic and acidic residues" evidence="9">
    <location>
        <begin position="91"/>
        <end position="113"/>
    </location>
</feature>
<evidence type="ECO:0000256" key="1">
    <source>
        <dbReference type="ARBA" id="ARBA00004123"/>
    </source>
</evidence>